<proteinExistence type="predicted"/>
<gene>
    <name evidence="1" type="ORF">UFOPK3772_03542</name>
</gene>
<name>A0A6J7M3I7_9ZZZZ</name>
<accession>A0A6J7M3I7</accession>
<sequence length="927" mass="96414">MRVSLPIVMAAFGLVLGVPVATAATRTHLHTLRVWSTVGPGVELNGASVKVRDAQGLVIARGTTSVHGTWRVDLSKFCTTALPLTVTTSGGTAKGERFTGQLRAVVYSVGASNPIVNPDLVTTSATVMVANLPLATVEPVLRATDAARRRAVLKRAYAAATIRVRYALRIPKGAPATEMMFKNHYVKWSKLKAAISAEPRGFEGFVQKLVAAAASNRKIASLGGPRRKVQGGPRTPKGMLRQAYTPTMPVSTCPSTVGSGSTTGASPDLVEDFGAAAVGGLLEVAGVPSVLAGGVAGMVLQGIGGADPQPSPVPAMLVQVASQLGCISTQINALQSQVAELGFEVNLDTASNCSSTVEAQWHAYQMDVTDASLTPAVPAYALNASNSTLRNDVANFNNVVTNCGAQINNMLFGTAGGNQGAWQQLVTMVQGNSKWYTQAQVQQLQTFLSYWSSIEYEQFVLSNEFDNYNGLYEEALNQAGGAVSTTTAAVKVGAPRASQMLQVRQGGPPTNDNFAKAQILATSSGSAILGTNVAATREPGETTFAAWTPPPPNSVWYRWTAPANGGRGGVLTVEAGASGPAPAFNTMVGLYTGTSVSALTTITENTASLGAYNLPNQCAANGVNYCSLVSASVADGTTWMIAVDGYLSGVQDGSGSGLAPGNGPFTLNYTYTPNPIPPAAPAPVATVEWANGNGWYVPGSPVCDVNSTATTATYCVYASNVANAFPGDLYSDEVGIINSGLAVNSYPAGTNPNYWGRACTNLCANGIEPGTWAQSTRAQSALDAFNAQSSIPGTTNAIETYLNPMALRTTTVTAAQVSALNTAGVGGLTGLQALLNGTNQDPSHAGNTAANTCFYTSDSTTTVQWTVKNGYWKMNMGCAINNWVWQSPNNYSGDGPTTPNMWFLLGRNWWPGAAEASSYVPPPPITS</sequence>
<evidence type="ECO:0000313" key="1">
    <source>
        <dbReference type="EMBL" id="CAB4973213.1"/>
    </source>
</evidence>
<organism evidence="1">
    <name type="scientific">freshwater metagenome</name>
    <dbReference type="NCBI Taxonomy" id="449393"/>
    <lineage>
        <taxon>unclassified sequences</taxon>
        <taxon>metagenomes</taxon>
        <taxon>ecological metagenomes</taxon>
    </lineage>
</organism>
<protein>
    <submittedName>
        <fullName evidence="1">Unannotated protein</fullName>
    </submittedName>
</protein>
<reference evidence="1" key="1">
    <citation type="submission" date="2020-05" db="EMBL/GenBank/DDBJ databases">
        <authorList>
            <person name="Chiriac C."/>
            <person name="Salcher M."/>
            <person name="Ghai R."/>
            <person name="Kavagutti S V."/>
        </authorList>
    </citation>
    <scope>NUCLEOTIDE SEQUENCE</scope>
</reference>
<dbReference type="AlphaFoldDB" id="A0A6J7M3I7"/>
<dbReference type="EMBL" id="CAFBNE010000227">
    <property type="protein sequence ID" value="CAB4973213.1"/>
    <property type="molecule type" value="Genomic_DNA"/>
</dbReference>